<protein>
    <submittedName>
        <fullName evidence="1">Uncharacterized protein</fullName>
    </submittedName>
</protein>
<sequence length="192" mass="21824">MKFKQNNYFKEKMEKGTVIIGIDPDNQESGVGAVFDDKKFLAYKMNFPSLIDYLKAMNESCKKIKVVIEGGWLNKSNWHVLNRFMTAVKAAAIGRSTGMNHQTGILIVECCKHYNIPCEIVKPLKKCWKGKDGKITQDELAYFVSAGEKIPRMNQDQRDALLLAWVCAGYKVRVKPKKPQTTLQKTIRAFDG</sequence>
<comment type="caution">
    <text evidence="1">The sequence shown here is derived from an EMBL/GenBank/DDBJ whole genome shotgun (WGS) entry which is preliminary data.</text>
</comment>
<organism evidence="1">
    <name type="scientific">human gut metagenome</name>
    <dbReference type="NCBI Taxonomy" id="408170"/>
    <lineage>
        <taxon>unclassified sequences</taxon>
        <taxon>metagenomes</taxon>
        <taxon>organismal metagenomes</taxon>
    </lineage>
</organism>
<dbReference type="EMBL" id="AJWY01000382">
    <property type="protein sequence ID" value="EKC81260.1"/>
    <property type="molecule type" value="Genomic_DNA"/>
</dbReference>
<reference evidence="1" key="1">
    <citation type="journal article" date="2013" name="Environ. Microbiol.">
        <title>Microbiota from the distal guts of lean and obese adolescents exhibit partial functional redundancy besides clear differences in community structure.</title>
        <authorList>
            <person name="Ferrer M."/>
            <person name="Ruiz A."/>
            <person name="Lanza F."/>
            <person name="Haange S.B."/>
            <person name="Oberbach A."/>
            <person name="Till H."/>
            <person name="Bargiela R."/>
            <person name="Campoy C."/>
            <person name="Segura M.T."/>
            <person name="Richter M."/>
            <person name="von Bergen M."/>
            <person name="Seifert J."/>
            <person name="Suarez A."/>
        </authorList>
    </citation>
    <scope>NUCLEOTIDE SEQUENCE</scope>
</reference>
<name>K1USH4_9ZZZZ</name>
<proteinExistence type="predicted"/>
<gene>
    <name evidence="1" type="ORF">LEA_00529</name>
</gene>
<dbReference type="AlphaFoldDB" id="K1USH4"/>
<evidence type="ECO:0000313" key="1">
    <source>
        <dbReference type="EMBL" id="EKC81260.1"/>
    </source>
</evidence>
<accession>K1USH4</accession>